<dbReference type="PANTHER" id="PTHR33993:SF14">
    <property type="entry name" value="GB|AAF24581.1"/>
    <property type="match status" value="1"/>
</dbReference>
<evidence type="ECO:0000313" key="3">
    <source>
        <dbReference type="Proteomes" id="UP000256485"/>
    </source>
</evidence>
<organism evidence="2 3">
    <name type="scientific">Thermasporomyces composti</name>
    <dbReference type="NCBI Taxonomy" id="696763"/>
    <lineage>
        <taxon>Bacteria</taxon>
        <taxon>Bacillati</taxon>
        <taxon>Actinomycetota</taxon>
        <taxon>Actinomycetes</taxon>
        <taxon>Propionibacteriales</taxon>
        <taxon>Nocardioidaceae</taxon>
        <taxon>Thermasporomyces</taxon>
    </lineage>
</organism>
<feature type="domain" description="VOC" evidence="1">
    <location>
        <begin position="11"/>
        <end position="125"/>
    </location>
</feature>
<dbReference type="RefSeq" id="WP_115849550.1">
    <property type="nucleotide sequence ID" value="NZ_QTUC01000001.1"/>
</dbReference>
<reference evidence="2 3" key="1">
    <citation type="submission" date="2018-08" db="EMBL/GenBank/DDBJ databases">
        <title>Sequencing the genomes of 1000 actinobacteria strains.</title>
        <authorList>
            <person name="Klenk H.-P."/>
        </authorList>
    </citation>
    <scope>NUCLEOTIDE SEQUENCE [LARGE SCALE GENOMIC DNA]</scope>
    <source>
        <strain evidence="2 3">DSM 22891</strain>
    </source>
</reference>
<sequence length="254" mass="27921">MVERTEFPDGAPCWVDTVVPDLDEARRFYGDLFGWTFTDLGPDLGHYTLCLANDIPVAGLARRRPGSTVEPRWHTYLAIRNLDAAARRLVQRGGELLVGPREILDAGRMAHAVDPTGAQFCLWQGGVRPGFGLWREPGAVGWSELVTPDGPTADAFYQAVFGYDHQVQIGGGDFDYSVWKAGGDQVCGRWQTEELPPQWVTYFAVPDTDEAVGRAAAMSGHVERQPWDTPYGRMASLLDPWGTPFSVLGPVSQA</sequence>
<dbReference type="Pfam" id="PF00903">
    <property type="entry name" value="Glyoxalase"/>
    <property type="match status" value="2"/>
</dbReference>
<dbReference type="Gene3D" id="3.10.180.10">
    <property type="entry name" value="2,3-Dihydroxybiphenyl 1,2-Dioxygenase, domain 1"/>
    <property type="match status" value="2"/>
</dbReference>
<protein>
    <recommendedName>
        <fullName evidence="1">VOC domain-containing protein</fullName>
    </recommendedName>
</protein>
<dbReference type="Proteomes" id="UP000256485">
    <property type="component" value="Unassembled WGS sequence"/>
</dbReference>
<dbReference type="InterPro" id="IPR052164">
    <property type="entry name" value="Anthracycline_SecMetBiosynth"/>
</dbReference>
<feature type="domain" description="VOC" evidence="1">
    <location>
        <begin position="139"/>
        <end position="250"/>
    </location>
</feature>
<accession>A0A3D9V2S5</accession>
<gene>
    <name evidence="2" type="ORF">DFJ64_1219</name>
</gene>
<dbReference type="InterPro" id="IPR029068">
    <property type="entry name" value="Glyas_Bleomycin-R_OHBP_Dase"/>
</dbReference>
<dbReference type="SUPFAM" id="SSF54593">
    <property type="entry name" value="Glyoxalase/Bleomycin resistance protein/Dihydroxybiphenyl dioxygenase"/>
    <property type="match status" value="2"/>
</dbReference>
<keyword evidence="3" id="KW-1185">Reference proteome</keyword>
<name>A0A3D9V2S5_THECX</name>
<dbReference type="InterPro" id="IPR004360">
    <property type="entry name" value="Glyas_Fos-R_dOase_dom"/>
</dbReference>
<proteinExistence type="predicted"/>
<dbReference type="InterPro" id="IPR037523">
    <property type="entry name" value="VOC_core"/>
</dbReference>
<evidence type="ECO:0000259" key="1">
    <source>
        <dbReference type="PROSITE" id="PS51819"/>
    </source>
</evidence>
<dbReference type="AlphaFoldDB" id="A0A3D9V2S5"/>
<comment type="caution">
    <text evidence="2">The sequence shown here is derived from an EMBL/GenBank/DDBJ whole genome shotgun (WGS) entry which is preliminary data.</text>
</comment>
<dbReference type="OrthoDB" id="9793039at2"/>
<dbReference type="PANTHER" id="PTHR33993">
    <property type="entry name" value="GLYOXALASE-RELATED"/>
    <property type="match status" value="1"/>
</dbReference>
<evidence type="ECO:0000313" key="2">
    <source>
        <dbReference type="EMBL" id="REF35827.1"/>
    </source>
</evidence>
<dbReference type="CDD" id="cd07247">
    <property type="entry name" value="SgaA_N_like"/>
    <property type="match status" value="1"/>
</dbReference>
<dbReference type="EMBL" id="QTUC01000001">
    <property type="protein sequence ID" value="REF35827.1"/>
    <property type="molecule type" value="Genomic_DNA"/>
</dbReference>
<dbReference type="PROSITE" id="PS51819">
    <property type="entry name" value="VOC"/>
    <property type="match status" value="2"/>
</dbReference>